<accession>A0A438IX58</accession>
<comment type="caution">
    <text evidence="1">The sequence shown here is derived from an EMBL/GenBank/DDBJ whole genome shotgun (WGS) entry which is preliminary data.</text>
</comment>
<evidence type="ECO:0000313" key="2">
    <source>
        <dbReference type="Proteomes" id="UP000288805"/>
    </source>
</evidence>
<dbReference type="InterPro" id="IPR036526">
    <property type="entry name" value="C-N_Hydrolase_sf"/>
</dbReference>
<dbReference type="PANTHER" id="PTHR46044">
    <property type="entry name" value="NITRILASE"/>
    <property type="match status" value="1"/>
</dbReference>
<protein>
    <submittedName>
        <fullName evidence="1">Bifunctional nitrilase/nitrile hydratase NIT4A</fullName>
    </submittedName>
</protein>
<name>A0A438IX58_VITVI</name>
<reference evidence="1 2" key="1">
    <citation type="journal article" date="2018" name="PLoS Genet.">
        <title>Population sequencing reveals clonal diversity and ancestral inbreeding in the grapevine cultivar Chardonnay.</title>
        <authorList>
            <person name="Roach M.J."/>
            <person name="Johnson D.L."/>
            <person name="Bohlmann J."/>
            <person name="van Vuuren H.J."/>
            <person name="Jones S.J."/>
            <person name="Pretorius I.S."/>
            <person name="Schmidt S.A."/>
            <person name="Borneman A.R."/>
        </authorList>
    </citation>
    <scope>NUCLEOTIDE SEQUENCE [LARGE SCALE GENOMIC DNA]</scope>
    <source>
        <strain evidence="2">cv. Chardonnay</strain>
        <tissue evidence="1">Leaf</tissue>
    </source>
</reference>
<organism evidence="1 2">
    <name type="scientific">Vitis vinifera</name>
    <name type="common">Grape</name>
    <dbReference type="NCBI Taxonomy" id="29760"/>
    <lineage>
        <taxon>Eukaryota</taxon>
        <taxon>Viridiplantae</taxon>
        <taxon>Streptophyta</taxon>
        <taxon>Embryophyta</taxon>
        <taxon>Tracheophyta</taxon>
        <taxon>Spermatophyta</taxon>
        <taxon>Magnoliopsida</taxon>
        <taxon>eudicotyledons</taxon>
        <taxon>Gunneridae</taxon>
        <taxon>Pentapetalae</taxon>
        <taxon>rosids</taxon>
        <taxon>Vitales</taxon>
        <taxon>Vitaceae</taxon>
        <taxon>Viteae</taxon>
        <taxon>Vitis</taxon>
    </lineage>
</organism>
<dbReference type="AlphaFoldDB" id="A0A438IX58"/>
<dbReference type="InterPro" id="IPR044149">
    <property type="entry name" value="Nitrilases_CHs"/>
</dbReference>
<dbReference type="GO" id="GO:0003824">
    <property type="term" value="F:catalytic activity"/>
    <property type="evidence" value="ECO:0007669"/>
    <property type="project" value="InterPro"/>
</dbReference>
<gene>
    <name evidence="1" type="primary">NIT4A</name>
    <name evidence="1" type="ORF">CK203_031359</name>
</gene>
<dbReference type="SUPFAM" id="SSF56317">
    <property type="entry name" value="Carbon-nitrogen hydrolase"/>
    <property type="match status" value="1"/>
</dbReference>
<proteinExistence type="predicted"/>
<dbReference type="Gene3D" id="3.60.110.10">
    <property type="entry name" value="Carbon-nitrogen hydrolase"/>
    <property type="match status" value="1"/>
</dbReference>
<evidence type="ECO:0000313" key="1">
    <source>
        <dbReference type="EMBL" id="RVX01285.1"/>
    </source>
</evidence>
<dbReference type="OrthoDB" id="10250282at2759"/>
<dbReference type="EMBL" id="QGNW01000076">
    <property type="protein sequence ID" value="RVX01285.1"/>
    <property type="molecule type" value="Genomic_DNA"/>
</dbReference>
<sequence>MYIYIGIEIYCAPTADSGDTWVATMRHIAIEGGCYVLSPIQFCRRKDYPPPPEYLYSPTEEYVTPDSIVWAGVVS</sequence>
<dbReference type="Proteomes" id="UP000288805">
    <property type="component" value="Unassembled WGS sequence"/>
</dbReference>
<dbReference type="PANTHER" id="PTHR46044:SF15">
    <property type="entry name" value="HYDROLASE"/>
    <property type="match status" value="1"/>
</dbReference>